<gene>
    <name evidence="2" type="ORF">CLV85_0405</name>
</gene>
<dbReference type="OrthoDB" id="5073774at2"/>
<evidence type="ECO:0000313" key="3">
    <source>
        <dbReference type="Proteomes" id="UP000231742"/>
    </source>
</evidence>
<dbReference type="RefSeq" id="WP_100387940.1">
    <property type="nucleotide sequence ID" value="NZ_BMZU01000001.1"/>
</dbReference>
<feature type="transmembrane region" description="Helical" evidence="1">
    <location>
        <begin position="102"/>
        <end position="123"/>
    </location>
</feature>
<dbReference type="AlphaFoldDB" id="A0A2M9D695"/>
<feature type="transmembrane region" description="Helical" evidence="1">
    <location>
        <begin position="35"/>
        <end position="56"/>
    </location>
</feature>
<proteinExistence type="predicted"/>
<comment type="caution">
    <text evidence="2">The sequence shown here is derived from an EMBL/GenBank/DDBJ whole genome shotgun (WGS) entry which is preliminary data.</text>
</comment>
<reference evidence="2 3" key="1">
    <citation type="submission" date="2017-11" db="EMBL/GenBank/DDBJ databases">
        <title>Genomic Encyclopedia of Archaeal and Bacterial Type Strains, Phase II (KMG-II): From Individual Species to Whole Genera.</title>
        <authorList>
            <person name="Goeker M."/>
        </authorList>
    </citation>
    <scope>NUCLEOTIDE SEQUENCE [LARGE SCALE GENOMIC DNA]</scope>
    <source>
        <strain evidence="2 3">DSM 16400</strain>
    </source>
</reference>
<protein>
    <recommendedName>
        <fullName evidence="4">DUF2946 family protein</fullName>
    </recommendedName>
</protein>
<name>A0A2M9D695_9MICO</name>
<dbReference type="Pfam" id="PF19650">
    <property type="entry name" value="DUF6153"/>
    <property type="match status" value="1"/>
</dbReference>
<dbReference type="EMBL" id="PGFH01000001">
    <property type="protein sequence ID" value="PJJ81234.1"/>
    <property type="molecule type" value="Genomic_DNA"/>
</dbReference>
<dbReference type="InterPro" id="IPR046151">
    <property type="entry name" value="DUF6153"/>
</dbReference>
<keyword evidence="1" id="KW-1133">Transmembrane helix</keyword>
<keyword evidence="1" id="KW-0472">Membrane</keyword>
<keyword evidence="1" id="KW-0812">Transmembrane</keyword>
<dbReference type="Proteomes" id="UP000231742">
    <property type="component" value="Unassembled WGS sequence"/>
</dbReference>
<evidence type="ECO:0008006" key="4">
    <source>
        <dbReference type="Google" id="ProtNLM"/>
    </source>
</evidence>
<accession>A0A2M9D695</accession>
<organism evidence="2 3">
    <name type="scientific">Salinibacterium amurskyense</name>
    <dbReference type="NCBI Taxonomy" id="205941"/>
    <lineage>
        <taxon>Bacteria</taxon>
        <taxon>Bacillati</taxon>
        <taxon>Actinomycetota</taxon>
        <taxon>Actinomycetes</taxon>
        <taxon>Micrococcales</taxon>
        <taxon>Microbacteriaceae</taxon>
        <taxon>Salinibacterium</taxon>
    </lineage>
</organism>
<evidence type="ECO:0000256" key="1">
    <source>
        <dbReference type="SAM" id="Phobius"/>
    </source>
</evidence>
<sequence length="161" mass="16971">MIPRSAERPHHRVDAAPAQRVSNSFSRVLRASWQLVAMTFLALALITGIVAMHSLVSSGSHSEMTMAATMSMGDGAATEAAPAGATLNALDCSGCGGEASMVLMWCVLALFTVALLLAAPALIRGWGRFLEQRSCVTASVTRWARAVAPRPDLSTLCISRT</sequence>
<keyword evidence="3" id="KW-1185">Reference proteome</keyword>
<evidence type="ECO:0000313" key="2">
    <source>
        <dbReference type="EMBL" id="PJJ81234.1"/>
    </source>
</evidence>